<dbReference type="AlphaFoldDB" id="A0AAX1TPD3"/>
<feature type="transmembrane region" description="Helical" evidence="10">
    <location>
        <begin position="245"/>
        <end position="268"/>
    </location>
</feature>
<keyword evidence="7" id="KW-0406">Ion transport</keyword>
<dbReference type="CDD" id="cd13138">
    <property type="entry name" value="MATE_yoeA_like"/>
    <property type="match status" value="1"/>
</dbReference>
<feature type="transmembrane region" description="Helical" evidence="10">
    <location>
        <begin position="424"/>
        <end position="442"/>
    </location>
</feature>
<dbReference type="GO" id="GO:0006811">
    <property type="term" value="P:monoatomic ion transport"/>
    <property type="evidence" value="ECO:0007669"/>
    <property type="project" value="UniProtKB-KW"/>
</dbReference>
<evidence type="ECO:0000256" key="6">
    <source>
        <dbReference type="ARBA" id="ARBA00022989"/>
    </source>
</evidence>
<keyword evidence="4" id="KW-1003">Cell membrane</keyword>
<sequence>MKMSLLSSNVQKRRDMILNGNILNTLLFLSLPTILMGMVSSLIPLSDGLFLNHTSGYLIAAAVGFGQPIINILNALSLGLGVASMAIVGQINGTGDLEKVKKVSTQIMVFAFFIGILVAPTSIIFASIVSQTISPDIAHQVFLYLSLYSTVIPLLFMAAIYNAIKNATGQPEATLIRIIILLLLKIIFNTLFLAIFHLGIIGAVMASLCSYVIIAIWMFYDLFIKKSETQLVLKGYYPDFALLKKVLVLALPSMITYSLINFGFFLINMEVEKYGAIVLTAQTIASNINTMCFTLPSSIGTTVTTMVSMNIGAGKPENAEKSFKYGSLVSLVISFVLIIIFLPSSNFLVRLFQNHEEIVKLASHSLKIYTFSIIGFGLFMVAQGAFIGLGRTRLPLLMGLLRVWLIRYIFIIITKKWLGVDSVFWGNLVSNWVAGFLFYYIVTKTPWVSVIKKDKNSI</sequence>
<dbReference type="PANTHER" id="PTHR43298:SF2">
    <property type="entry name" value="FMN_FAD EXPORTER YEEO-RELATED"/>
    <property type="match status" value="1"/>
</dbReference>
<reference evidence="11 12" key="1">
    <citation type="submission" date="2018-06" db="EMBL/GenBank/DDBJ databases">
        <authorList>
            <consortium name="Pathogen Informatics"/>
            <person name="Doyle S."/>
        </authorList>
    </citation>
    <scope>NUCLEOTIDE SEQUENCE [LARGE SCALE GENOMIC DNA]</scope>
    <source>
        <strain evidence="11 12">NCTC12112</strain>
    </source>
</reference>
<accession>A0AAX1TPD3</accession>
<feature type="transmembrane region" description="Helical" evidence="10">
    <location>
        <begin position="368"/>
        <end position="389"/>
    </location>
</feature>
<name>A0AAX1TPD3_9FUSO</name>
<evidence type="ECO:0000256" key="10">
    <source>
        <dbReference type="SAM" id="Phobius"/>
    </source>
</evidence>
<dbReference type="GO" id="GO:0005886">
    <property type="term" value="C:plasma membrane"/>
    <property type="evidence" value="ECO:0007669"/>
    <property type="project" value="UniProtKB-SubCell"/>
</dbReference>
<evidence type="ECO:0000256" key="7">
    <source>
        <dbReference type="ARBA" id="ARBA00023065"/>
    </source>
</evidence>
<dbReference type="RefSeq" id="WP_005981306.1">
    <property type="nucleotide sequence ID" value="NZ_BAABXY010000001.1"/>
</dbReference>
<evidence type="ECO:0000313" key="11">
    <source>
        <dbReference type="EMBL" id="SQJ09660.1"/>
    </source>
</evidence>
<feature type="transmembrane region" description="Helical" evidence="10">
    <location>
        <begin position="175"/>
        <end position="195"/>
    </location>
</feature>
<evidence type="ECO:0000256" key="9">
    <source>
        <dbReference type="ARBA" id="ARBA00031636"/>
    </source>
</evidence>
<dbReference type="PANTHER" id="PTHR43298">
    <property type="entry name" value="MULTIDRUG RESISTANCE PROTEIN NORM-RELATED"/>
    <property type="match status" value="1"/>
</dbReference>
<dbReference type="Proteomes" id="UP000249008">
    <property type="component" value="Chromosome 1"/>
</dbReference>
<dbReference type="GO" id="GO:0042910">
    <property type="term" value="F:xenobiotic transmembrane transporter activity"/>
    <property type="evidence" value="ECO:0007669"/>
    <property type="project" value="InterPro"/>
</dbReference>
<evidence type="ECO:0000256" key="3">
    <source>
        <dbReference type="ARBA" id="ARBA00022449"/>
    </source>
</evidence>
<organism evidence="11 12">
    <name type="scientific">Fusobacterium ulcerans</name>
    <dbReference type="NCBI Taxonomy" id="861"/>
    <lineage>
        <taxon>Bacteria</taxon>
        <taxon>Fusobacteriati</taxon>
        <taxon>Fusobacteriota</taxon>
        <taxon>Fusobacteriia</taxon>
        <taxon>Fusobacteriales</taxon>
        <taxon>Fusobacteriaceae</taxon>
        <taxon>Fusobacterium</taxon>
    </lineage>
</organism>
<comment type="subcellular location">
    <subcellularLocation>
        <location evidence="1">Cell membrane</location>
        <topology evidence="1">Multi-pass membrane protein</topology>
    </subcellularLocation>
</comment>
<dbReference type="PIRSF" id="PIRSF006603">
    <property type="entry name" value="DinF"/>
    <property type="match status" value="1"/>
</dbReference>
<dbReference type="InterPro" id="IPR048279">
    <property type="entry name" value="MdtK-like"/>
</dbReference>
<dbReference type="EMBL" id="LS483487">
    <property type="protein sequence ID" value="SQJ09660.1"/>
    <property type="molecule type" value="Genomic_DNA"/>
</dbReference>
<evidence type="ECO:0000256" key="8">
    <source>
        <dbReference type="ARBA" id="ARBA00023136"/>
    </source>
</evidence>
<feature type="transmembrane region" description="Helical" evidence="10">
    <location>
        <begin position="109"/>
        <end position="129"/>
    </location>
</feature>
<evidence type="ECO:0000256" key="2">
    <source>
        <dbReference type="ARBA" id="ARBA00022448"/>
    </source>
</evidence>
<dbReference type="GO" id="GO:0015297">
    <property type="term" value="F:antiporter activity"/>
    <property type="evidence" value="ECO:0007669"/>
    <property type="project" value="UniProtKB-KW"/>
</dbReference>
<evidence type="ECO:0000256" key="1">
    <source>
        <dbReference type="ARBA" id="ARBA00004651"/>
    </source>
</evidence>
<keyword evidence="6 10" id="KW-1133">Transmembrane helix</keyword>
<dbReference type="InterPro" id="IPR002528">
    <property type="entry name" value="MATE_fam"/>
</dbReference>
<feature type="transmembrane region" description="Helical" evidence="10">
    <location>
        <begin position="57"/>
        <end position="88"/>
    </location>
</feature>
<dbReference type="GeneID" id="78453609"/>
<feature type="transmembrane region" description="Helical" evidence="10">
    <location>
        <begin position="21"/>
        <end position="45"/>
    </location>
</feature>
<keyword evidence="3" id="KW-0050">Antiport</keyword>
<feature type="transmembrane region" description="Helical" evidence="10">
    <location>
        <begin position="396"/>
        <end position="418"/>
    </location>
</feature>
<evidence type="ECO:0000313" key="12">
    <source>
        <dbReference type="Proteomes" id="UP000249008"/>
    </source>
</evidence>
<feature type="transmembrane region" description="Helical" evidence="10">
    <location>
        <begin position="325"/>
        <end position="348"/>
    </location>
</feature>
<keyword evidence="5 10" id="KW-0812">Transmembrane</keyword>
<feature type="transmembrane region" description="Helical" evidence="10">
    <location>
        <begin position="141"/>
        <end position="163"/>
    </location>
</feature>
<evidence type="ECO:0000256" key="5">
    <source>
        <dbReference type="ARBA" id="ARBA00022692"/>
    </source>
</evidence>
<feature type="transmembrane region" description="Helical" evidence="10">
    <location>
        <begin position="201"/>
        <end position="224"/>
    </location>
</feature>
<evidence type="ECO:0000256" key="4">
    <source>
        <dbReference type="ARBA" id="ARBA00022475"/>
    </source>
</evidence>
<proteinExistence type="predicted"/>
<gene>
    <name evidence="11" type="primary">mdtK_4</name>
    <name evidence="11" type="ORF">NCTC12112_02328</name>
</gene>
<keyword evidence="8 10" id="KW-0472">Membrane</keyword>
<dbReference type="KEGG" id="ful:C4N20_02230"/>
<protein>
    <recommendedName>
        <fullName evidence="9">Multidrug-efflux transporter</fullName>
    </recommendedName>
</protein>
<dbReference type="NCBIfam" id="TIGR00797">
    <property type="entry name" value="matE"/>
    <property type="match status" value="1"/>
</dbReference>
<dbReference type="InterPro" id="IPR050222">
    <property type="entry name" value="MATE_MdtK"/>
</dbReference>
<dbReference type="Pfam" id="PF01554">
    <property type="entry name" value="MatE"/>
    <property type="match status" value="2"/>
</dbReference>
<keyword evidence="2" id="KW-0813">Transport</keyword>